<evidence type="ECO:0000313" key="13">
    <source>
        <dbReference type="EMBL" id="EFN56466.1"/>
    </source>
</evidence>
<keyword evidence="14" id="KW-1185">Reference proteome</keyword>
<comment type="similarity">
    <text evidence="3">Belongs to the RNase Z family.</text>
</comment>
<dbReference type="InParanoid" id="E1ZCN5"/>
<evidence type="ECO:0000256" key="3">
    <source>
        <dbReference type="ARBA" id="ARBA00007823"/>
    </source>
</evidence>
<feature type="compositionally biased region" description="Low complexity" evidence="11">
    <location>
        <begin position="205"/>
        <end position="219"/>
    </location>
</feature>
<evidence type="ECO:0000313" key="14">
    <source>
        <dbReference type="Proteomes" id="UP000008141"/>
    </source>
</evidence>
<evidence type="ECO:0000256" key="10">
    <source>
        <dbReference type="ARBA" id="ARBA00022833"/>
    </source>
</evidence>
<dbReference type="Proteomes" id="UP000008141">
    <property type="component" value="Unassembled WGS sequence"/>
</dbReference>
<dbReference type="SUPFAM" id="SSF56281">
    <property type="entry name" value="Metallo-hydrolase/oxidoreductase"/>
    <property type="match status" value="1"/>
</dbReference>
<evidence type="ECO:0000256" key="7">
    <source>
        <dbReference type="ARBA" id="ARBA00022723"/>
    </source>
</evidence>
<protein>
    <recommendedName>
        <fullName evidence="4">ribonuclease Z</fullName>
        <ecNumber evidence="4">3.1.26.11</ecNumber>
    </recommendedName>
</protein>
<dbReference type="AlphaFoldDB" id="E1ZCN5"/>
<reference evidence="13 14" key="1">
    <citation type="journal article" date="2010" name="Plant Cell">
        <title>The Chlorella variabilis NC64A genome reveals adaptation to photosymbiosis, coevolution with viruses, and cryptic sex.</title>
        <authorList>
            <person name="Blanc G."/>
            <person name="Duncan G."/>
            <person name="Agarkova I."/>
            <person name="Borodovsky M."/>
            <person name="Gurnon J."/>
            <person name="Kuo A."/>
            <person name="Lindquist E."/>
            <person name="Lucas S."/>
            <person name="Pangilinan J."/>
            <person name="Polle J."/>
            <person name="Salamov A."/>
            <person name="Terry A."/>
            <person name="Yamada T."/>
            <person name="Dunigan D.D."/>
            <person name="Grigoriev I.V."/>
            <person name="Claverie J.M."/>
            <person name="Van Etten J.L."/>
        </authorList>
    </citation>
    <scope>NUCLEOTIDE SEQUENCE [LARGE SCALE GENOMIC DNA]</scope>
    <source>
        <strain evidence="13 14">NC64A</strain>
    </source>
</reference>
<dbReference type="CDD" id="cd07718">
    <property type="entry name" value="RNaseZ_ELAC1_ELAC2-C-term-like_MBL-fold"/>
    <property type="match status" value="1"/>
</dbReference>
<evidence type="ECO:0000256" key="11">
    <source>
        <dbReference type="SAM" id="MobiDB-lite"/>
    </source>
</evidence>
<evidence type="ECO:0000256" key="2">
    <source>
        <dbReference type="ARBA" id="ARBA00001947"/>
    </source>
</evidence>
<feature type="domain" description="Metallo-beta-lactamase" evidence="12">
    <location>
        <begin position="399"/>
        <end position="598"/>
    </location>
</feature>
<dbReference type="GeneID" id="17355915"/>
<dbReference type="KEGG" id="cvr:CHLNCDRAFT_145133"/>
<evidence type="ECO:0000256" key="6">
    <source>
        <dbReference type="ARBA" id="ARBA00022722"/>
    </source>
</evidence>
<dbReference type="InterPro" id="IPR001279">
    <property type="entry name" value="Metallo-B-lactamas"/>
</dbReference>
<name>E1ZCN5_CHLVA</name>
<feature type="region of interest" description="Disordered" evidence="11">
    <location>
        <begin position="319"/>
        <end position="356"/>
    </location>
</feature>
<evidence type="ECO:0000259" key="12">
    <source>
        <dbReference type="Pfam" id="PF12706"/>
    </source>
</evidence>
<feature type="region of interest" description="Disordered" evidence="11">
    <location>
        <begin position="196"/>
        <end position="227"/>
    </location>
</feature>
<dbReference type="PANTHER" id="PTHR12553:SF70">
    <property type="entry name" value="RIBONUCLEASE Z"/>
    <property type="match status" value="1"/>
</dbReference>
<dbReference type="Gene3D" id="3.60.15.10">
    <property type="entry name" value="Ribonuclease Z/Hydroxyacylglutathione hydrolase-like"/>
    <property type="match status" value="1"/>
</dbReference>
<dbReference type="InterPro" id="IPR036866">
    <property type="entry name" value="RibonucZ/Hydroxyglut_hydro"/>
</dbReference>
<evidence type="ECO:0000256" key="9">
    <source>
        <dbReference type="ARBA" id="ARBA00022801"/>
    </source>
</evidence>
<sequence length="695" mass="71848">MSAAAAVPPRRRQQPAAGDDADDVAVVLAFVCHLRASDQLLLLTNLHSKGAVAQLQRHPALALLQSQGSRLAGVLHMAAPGVAGSSALRQLCHQLQPAVAAGPAAGQQLLLEQAGAHAGAQVIGHLAAARTNAKLHVPSSAEHDGQQGQEQEESVGLVAEQLAADCHQAMAAGAVAVSSSASGVVSIRHVSLVTWKQRPPEEQPQPRQLASSGAAATGACPGGGAVSQQQQPRAAAVLVVEPGEGFADDAWCAASAVQQGRPLLVAALERLQEQQQRGLLPSRELSAAGAATWQCRQNLLPDAGGGLAANKRAADSIRARLQGGKRPRAPEGGGDGGSSAAGPQQPQQSLPPEEPRWLRGAPASICQLASGGAAGCAPEVVFLGTGSAEPSKLPCGQSLLLDCGEGALGALRRAHGAAAAMRQVASLGCLWVSHRHADHMSGVASLLAAYPASLPPLLVVGPRSLRDWLAEAAPALRLAGRYRFVHCAELNRPDHWARQALRRHLGITHLQCVPVRHCSDAYGLVLQHEQGWSLVYSGDTQPCQQLVQAGRGCTLLIHEATFEPCLEQQARQKRHSTTAEALEVAQRMGAYRCILTHFSQRYPKWPQGLDQLQADEEARSPEGAELDGGKGGTPAAPTSSLAAAATAAVAFDGMRVPLALLPVLPALMPAVQAALADPEDGEAEGDGDGDTAGGA</sequence>
<evidence type="ECO:0000256" key="8">
    <source>
        <dbReference type="ARBA" id="ARBA00022759"/>
    </source>
</evidence>
<proteinExistence type="inferred from homology"/>
<evidence type="ECO:0000256" key="5">
    <source>
        <dbReference type="ARBA" id="ARBA00022694"/>
    </source>
</evidence>
<keyword evidence="10" id="KW-0862">Zinc</keyword>
<feature type="region of interest" description="Disordered" evidence="11">
    <location>
        <begin position="136"/>
        <end position="155"/>
    </location>
</feature>
<dbReference type="GO" id="GO:0046872">
    <property type="term" value="F:metal ion binding"/>
    <property type="evidence" value="ECO:0007669"/>
    <property type="project" value="UniProtKB-KW"/>
</dbReference>
<dbReference type="Pfam" id="PF12706">
    <property type="entry name" value="Lactamase_B_2"/>
    <property type="match status" value="1"/>
</dbReference>
<dbReference type="GO" id="GO:0005739">
    <property type="term" value="C:mitochondrion"/>
    <property type="evidence" value="ECO:0007669"/>
    <property type="project" value="TreeGrafter"/>
</dbReference>
<dbReference type="EMBL" id="GL433842">
    <property type="protein sequence ID" value="EFN56466.1"/>
    <property type="molecule type" value="Genomic_DNA"/>
</dbReference>
<keyword evidence="7" id="KW-0479">Metal-binding</keyword>
<evidence type="ECO:0000256" key="4">
    <source>
        <dbReference type="ARBA" id="ARBA00012477"/>
    </source>
</evidence>
<feature type="region of interest" description="Disordered" evidence="11">
    <location>
        <begin position="614"/>
        <end position="638"/>
    </location>
</feature>
<keyword evidence="9" id="KW-0378">Hydrolase</keyword>
<dbReference type="RefSeq" id="XP_005848568.1">
    <property type="nucleotide sequence ID" value="XM_005848506.1"/>
</dbReference>
<evidence type="ECO:0000256" key="1">
    <source>
        <dbReference type="ARBA" id="ARBA00000402"/>
    </source>
</evidence>
<keyword evidence="8" id="KW-0255">Endonuclease</keyword>
<dbReference type="PANTHER" id="PTHR12553">
    <property type="entry name" value="ZINC PHOSPHODIESTERASE ELAC PROTEIN 2"/>
    <property type="match status" value="1"/>
</dbReference>
<dbReference type="STRING" id="554065.E1ZCN5"/>
<dbReference type="OrthoDB" id="527344at2759"/>
<accession>E1ZCN5</accession>
<comment type="catalytic activity">
    <reaction evidence="1">
        <text>Endonucleolytic cleavage of RNA, removing extra 3' nucleotides from tRNA precursor, generating 3' termini of tRNAs. A 3'-hydroxy group is left at the tRNA terminus and a 5'-phosphoryl group is left at the trailer molecule.</text>
        <dbReference type="EC" id="3.1.26.11"/>
    </reaction>
</comment>
<keyword evidence="5" id="KW-0819">tRNA processing</keyword>
<dbReference type="GO" id="GO:0042781">
    <property type="term" value="F:3'-tRNA processing endoribonuclease activity"/>
    <property type="evidence" value="ECO:0007669"/>
    <property type="project" value="UniProtKB-EC"/>
</dbReference>
<feature type="compositionally biased region" description="Acidic residues" evidence="11">
    <location>
        <begin position="677"/>
        <end position="689"/>
    </location>
</feature>
<feature type="compositionally biased region" description="Low complexity" evidence="11">
    <location>
        <begin position="340"/>
        <end position="351"/>
    </location>
</feature>
<dbReference type="EC" id="3.1.26.11" evidence="4"/>
<keyword evidence="6" id="KW-0540">Nuclease</keyword>
<feature type="region of interest" description="Disordered" evidence="11">
    <location>
        <begin position="676"/>
        <end position="695"/>
    </location>
</feature>
<comment type="cofactor">
    <cofactor evidence="2">
        <name>Zn(2+)</name>
        <dbReference type="ChEBI" id="CHEBI:29105"/>
    </cofactor>
</comment>
<gene>
    <name evidence="13" type="ORF">CHLNCDRAFT_145133</name>
</gene>
<dbReference type="eggNOG" id="KOG2121">
    <property type="taxonomic scope" value="Eukaryota"/>
</dbReference>
<organism evidence="14">
    <name type="scientific">Chlorella variabilis</name>
    <name type="common">Green alga</name>
    <dbReference type="NCBI Taxonomy" id="554065"/>
    <lineage>
        <taxon>Eukaryota</taxon>
        <taxon>Viridiplantae</taxon>
        <taxon>Chlorophyta</taxon>
        <taxon>core chlorophytes</taxon>
        <taxon>Trebouxiophyceae</taxon>
        <taxon>Chlorellales</taxon>
        <taxon>Chlorellaceae</taxon>
        <taxon>Chlorella clade</taxon>
        <taxon>Chlorella</taxon>
    </lineage>
</organism>
<dbReference type="GO" id="GO:1990180">
    <property type="term" value="P:mitochondrial tRNA 3'-end processing"/>
    <property type="evidence" value="ECO:0007669"/>
    <property type="project" value="TreeGrafter"/>
</dbReference>
<dbReference type="InterPro" id="IPR047151">
    <property type="entry name" value="RNZ2-like"/>
</dbReference>